<dbReference type="Pfam" id="PF04389">
    <property type="entry name" value="Peptidase_M28"/>
    <property type="match status" value="1"/>
</dbReference>
<evidence type="ECO:0000256" key="7">
    <source>
        <dbReference type="SAM" id="SignalP"/>
    </source>
</evidence>
<organism evidence="9 10">
    <name type="scientific">Sphingobacterium oryzagri</name>
    <dbReference type="NCBI Taxonomy" id="3025669"/>
    <lineage>
        <taxon>Bacteria</taxon>
        <taxon>Pseudomonadati</taxon>
        <taxon>Bacteroidota</taxon>
        <taxon>Sphingobacteriia</taxon>
        <taxon>Sphingobacteriales</taxon>
        <taxon>Sphingobacteriaceae</taxon>
        <taxon>Sphingobacterium</taxon>
    </lineage>
</organism>
<dbReference type="InterPro" id="IPR046450">
    <property type="entry name" value="PA_dom_sf"/>
</dbReference>
<feature type="domain" description="Peptidase M28" evidence="8">
    <location>
        <begin position="305"/>
        <end position="510"/>
    </location>
</feature>
<dbReference type="RefSeq" id="WP_274266497.1">
    <property type="nucleotide sequence ID" value="NZ_CP117880.1"/>
</dbReference>
<evidence type="ECO:0000313" key="10">
    <source>
        <dbReference type="Proteomes" id="UP001221558"/>
    </source>
</evidence>
<keyword evidence="6" id="KW-0862">Zinc</keyword>
<evidence type="ECO:0000256" key="6">
    <source>
        <dbReference type="ARBA" id="ARBA00022833"/>
    </source>
</evidence>
<reference evidence="9 10" key="1">
    <citation type="submission" date="2023-02" db="EMBL/GenBank/DDBJ databases">
        <title>Genome sequence of Sphingobacterium sp. KACC 22765.</title>
        <authorList>
            <person name="Kim S."/>
            <person name="Heo J."/>
            <person name="Kwon S.-W."/>
        </authorList>
    </citation>
    <scope>NUCLEOTIDE SEQUENCE [LARGE SCALE GENOMIC DNA]</scope>
    <source>
        <strain evidence="9 10">KACC 22765</strain>
    </source>
</reference>
<dbReference type="PANTHER" id="PTHR12147">
    <property type="entry name" value="METALLOPEPTIDASE M28 FAMILY MEMBER"/>
    <property type="match status" value="1"/>
</dbReference>
<keyword evidence="3" id="KW-0479">Metal-binding</keyword>
<dbReference type="Gene3D" id="3.50.30.30">
    <property type="match status" value="1"/>
</dbReference>
<dbReference type="CDD" id="cd05660">
    <property type="entry name" value="M28_like_PA"/>
    <property type="match status" value="1"/>
</dbReference>
<keyword evidence="10" id="KW-1185">Reference proteome</keyword>
<keyword evidence="4 7" id="KW-0732">Signal</keyword>
<evidence type="ECO:0000259" key="8">
    <source>
        <dbReference type="Pfam" id="PF04389"/>
    </source>
</evidence>
<feature type="chain" id="PRO_5046605182" evidence="7">
    <location>
        <begin position="21"/>
        <end position="553"/>
    </location>
</feature>
<dbReference type="PROSITE" id="PS51257">
    <property type="entry name" value="PROKAR_LIPOPROTEIN"/>
    <property type="match status" value="1"/>
</dbReference>
<dbReference type="SUPFAM" id="SSF53187">
    <property type="entry name" value="Zn-dependent exopeptidases"/>
    <property type="match status" value="1"/>
</dbReference>
<dbReference type="Gene3D" id="3.40.630.10">
    <property type="entry name" value="Zn peptidases"/>
    <property type="match status" value="1"/>
</dbReference>
<gene>
    <name evidence="9" type="ORF">PQ465_15890</name>
</gene>
<evidence type="ECO:0000313" key="9">
    <source>
        <dbReference type="EMBL" id="WDF67771.1"/>
    </source>
</evidence>
<accession>A0ABY7WDP3</accession>
<evidence type="ECO:0000256" key="5">
    <source>
        <dbReference type="ARBA" id="ARBA00022801"/>
    </source>
</evidence>
<feature type="signal peptide" evidence="7">
    <location>
        <begin position="1"/>
        <end position="20"/>
    </location>
</feature>
<dbReference type="Proteomes" id="UP001221558">
    <property type="component" value="Chromosome"/>
</dbReference>
<name>A0ABY7WDP3_9SPHI</name>
<keyword evidence="2" id="KW-0645">Protease</keyword>
<evidence type="ECO:0000256" key="3">
    <source>
        <dbReference type="ARBA" id="ARBA00022723"/>
    </source>
</evidence>
<keyword evidence="1" id="KW-0031">Aminopeptidase</keyword>
<evidence type="ECO:0000256" key="2">
    <source>
        <dbReference type="ARBA" id="ARBA00022670"/>
    </source>
</evidence>
<evidence type="ECO:0000256" key="4">
    <source>
        <dbReference type="ARBA" id="ARBA00022729"/>
    </source>
</evidence>
<dbReference type="PANTHER" id="PTHR12147:SF56">
    <property type="entry name" value="AMINOPEPTIDASE YDR415C-RELATED"/>
    <property type="match status" value="1"/>
</dbReference>
<dbReference type="InterPro" id="IPR045175">
    <property type="entry name" value="M28_fam"/>
</dbReference>
<sequence>MKKKLLILSGILPLFFACQQADNRSYNADTLDSNALSAITEASYSAYVRELSSDKFLGRKPFTKGDTLAVAYIEQQFKDLGLAPGNGDSYFQEVPMVETSSTPKNKTLTFRSATGSVSANYLTDYVIGSRKLEEHIVVNDAELVFVGFGIVAPEFGWNDYEGIDVKGKTVVAMVNDPGKYDKNLFKADTMSYYGRWTYKYEEAARQGAAGILLIHNTEAASYGWEVVRSGWSGPQLSLPEKAGEPGVTDFEGWISGPTADKLFALAGQPKDIQERAKKKGFKAVHLAVTTAVELTNKVRKSTSNNVIAKLEGSKRPDEVIIYSAHWDHLGVGEPVNGDSIYNGAIDNAAGVSALFEIAKAFKAAKTKPERTIVFLAVTAEEEGLLGSAYYAQNPIFPLNKTVANLNMDAFSAVGTTEDVSIVGIGQTDIEDYVKRSAAKFGRTVKGESNPSSGGFYRSDHFNFVKVGVPGLFMGSGNTFISTDTTATNTRKTALSGRYHTVADEVDENWDFEGILADIRLFFDVGYTMSMETSFPGFKKQSEFKEISEKRLTK</sequence>
<keyword evidence="5" id="KW-0378">Hydrolase</keyword>
<dbReference type="InterPro" id="IPR007484">
    <property type="entry name" value="Peptidase_M28"/>
</dbReference>
<protein>
    <submittedName>
        <fullName evidence="9">M28 family metallopeptidase</fullName>
    </submittedName>
</protein>
<dbReference type="SUPFAM" id="SSF52025">
    <property type="entry name" value="PA domain"/>
    <property type="match status" value="1"/>
</dbReference>
<dbReference type="EMBL" id="CP117880">
    <property type="protein sequence ID" value="WDF67771.1"/>
    <property type="molecule type" value="Genomic_DNA"/>
</dbReference>
<proteinExistence type="predicted"/>
<evidence type="ECO:0000256" key="1">
    <source>
        <dbReference type="ARBA" id="ARBA00022438"/>
    </source>
</evidence>